<dbReference type="NCBIfam" id="TIGR00756">
    <property type="entry name" value="PPR"/>
    <property type="match status" value="2"/>
</dbReference>
<feature type="repeat" description="PPR" evidence="2">
    <location>
        <begin position="283"/>
        <end position="317"/>
    </location>
</feature>
<dbReference type="AlphaFoldDB" id="A0A9D4ZEE6"/>
<comment type="caution">
    <text evidence="3">The sequence shown here is derived from an EMBL/GenBank/DDBJ whole genome shotgun (WGS) entry which is preliminary data.</text>
</comment>
<evidence type="ECO:0008006" key="5">
    <source>
        <dbReference type="Google" id="ProtNLM"/>
    </source>
</evidence>
<evidence type="ECO:0000256" key="2">
    <source>
        <dbReference type="PROSITE-ProRule" id="PRU00708"/>
    </source>
</evidence>
<dbReference type="Pfam" id="PF01535">
    <property type="entry name" value="PPR"/>
    <property type="match status" value="4"/>
</dbReference>
<dbReference type="Pfam" id="PF13041">
    <property type="entry name" value="PPR_2"/>
    <property type="match status" value="1"/>
</dbReference>
<gene>
    <name evidence="3" type="ORF">GOP47_0012415</name>
</gene>
<evidence type="ECO:0000313" key="3">
    <source>
        <dbReference type="EMBL" id="KAI5072309.1"/>
    </source>
</evidence>
<dbReference type="InterPro" id="IPR002885">
    <property type="entry name" value="PPR_rpt"/>
</dbReference>
<evidence type="ECO:0000256" key="1">
    <source>
        <dbReference type="ARBA" id="ARBA00022737"/>
    </source>
</evidence>
<name>A0A9D4ZEE6_ADICA</name>
<dbReference type="Gene3D" id="1.25.40.10">
    <property type="entry name" value="Tetratricopeptide repeat domain"/>
    <property type="match status" value="5"/>
</dbReference>
<feature type="repeat" description="PPR" evidence="2">
    <location>
        <begin position="495"/>
        <end position="529"/>
    </location>
</feature>
<proteinExistence type="predicted"/>
<dbReference type="OrthoDB" id="10355683at2759"/>
<dbReference type="InterPro" id="IPR011990">
    <property type="entry name" value="TPR-like_helical_dom_sf"/>
</dbReference>
<dbReference type="InterPro" id="IPR046960">
    <property type="entry name" value="PPR_At4g14850-like_plant"/>
</dbReference>
<sequence>LTAKIRESQSSCPCSIFNLRHVHGLHGLCTRDPLVERVFPTDKSSLAKILLVCCKEKSLDKGRCLHTLAVFLGLDSDATIATSILSLYGKCGALDDAFGTFERLHDKDVISWNAIISVDAKHGHGADCLYLFQEMHQKCVVADKFTMVSMLSACASLGDIKAGQYIHARVAIERDWHEVISDSALVHMYSKWYTAENNTEEALKLVYAMQDGGINPDRTTWSMVLDACDDLESLAVGEWMYNQVVIVGLDDDNSVVASAIKLYGKFQCVDISQILFRRVSDKDFLLWNTMIMVNAQHGLLSEACDLLHEMHESGMVPDCQMLVDLLVACAKHTAFSEGRFLHCTAILLDFDADPLVTNALIDMYGDCNSLGDAWCAFERLKERSGLILTSIIGAYAHSGNDAHAIYLYTKMRRDNVLFDKMEKEAMAPDEATYASILSACTWTDTLPGLRLVYSCIVCGGFAEVPAIVASLIHLYGRLGTLEDTHYLFDKSLSRKEVTWNSMIAAHAEYGRAEEALQLFVQMQNEGCTPNISADGSGRGYTGYGGIGSFQSPFREKCSIMEFHRLSLLLFGGWQEGTRDIRHHAFRSVRVPEWAYACYGLGEEAVLLLQQMEHTGLVMDNVTFLIILSACSHSGLLESEAEIMIRSMPFQPTSISWTALVGACQTVGDVERACDGVAHMTELNVQNTDGF</sequence>
<reference evidence="3" key="1">
    <citation type="submission" date="2021-01" db="EMBL/GenBank/DDBJ databases">
        <title>Adiantum capillus-veneris genome.</title>
        <authorList>
            <person name="Fang Y."/>
            <person name="Liao Q."/>
        </authorList>
    </citation>
    <scope>NUCLEOTIDE SEQUENCE</scope>
    <source>
        <strain evidence="3">H3</strain>
        <tissue evidence="3">Leaf</tissue>
    </source>
</reference>
<feature type="non-terminal residue" evidence="3">
    <location>
        <position position="690"/>
    </location>
</feature>
<dbReference type="GO" id="GO:0003723">
    <property type="term" value="F:RNA binding"/>
    <property type="evidence" value="ECO:0007669"/>
    <property type="project" value="InterPro"/>
</dbReference>
<evidence type="ECO:0000313" key="4">
    <source>
        <dbReference type="Proteomes" id="UP000886520"/>
    </source>
</evidence>
<dbReference type="Proteomes" id="UP000886520">
    <property type="component" value="Chromosome 12"/>
</dbReference>
<dbReference type="GO" id="GO:0009451">
    <property type="term" value="P:RNA modification"/>
    <property type="evidence" value="ECO:0007669"/>
    <property type="project" value="InterPro"/>
</dbReference>
<dbReference type="PANTHER" id="PTHR47926">
    <property type="entry name" value="PENTATRICOPEPTIDE REPEAT-CONTAINING PROTEIN"/>
    <property type="match status" value="1"/>
</dbReference>
<dbReference type="FunFam" id="1.25.40.10:FF:000343">
    <property type="entry name" value="Pentatricopeptide repeat-containing protein At3g58590"/>
    <property type="match status" value="1"/>
</dbReference>
<keyword evidence="1" id="KW-0677">Repeat</keyword>
<protein>
    <recommendedName>
        <fullName evidence="5">Pentatricopeptide repeat-containing protein</fullName>
    </recommendedName>
</protein>
<organism evidence="3 4">
    <name type="scientific">Adiantum capillus-veneris</name>
    <name type="common">Maidenhair fern</name>
    <dbReference type="NCBI Taxonomy" id="13818"/>
    <lineage>
        <taxon>Eukaryota</taxon>
        <taxon>Viridiplantae</taxon>
        <taxon>Streptophyta</taxon>
        <taxon>Embryophyta</taxon>
        <taxon>Tracheophyta</taxon>
        <taxon>Polypodiopsida</taxon>
        <taxon>Polypodiidae</taxon>
        <taxon>Polypodiales</taxon>
        <taxon>Pteridineae</taxon>
        <taxon>Pteridaceae</taxon>
        <taxon>Vittarioideae</taxon>
        <taxon>Adiantum</taxon>
    </lineage>
</organism>
<accession>A0A9D4ZEE6</accession>
<keyword evidence="4" id="KW-1185">Reference proteome</keyword>
<dbReference type="PROSITE" id="PS51375">
    <property type="entry name" value="PPR"/>
    <property type="match status" value="2"/>
</dbReference>
<dbReference type="EMBL" id="JABFUD020000012">
    <property type="protein sequence ID" value="KAI5072309.1"/>
    <property type="molecule type" value="Genomic_DNA"/>
</dbReference>